<dbReference type="InterPro" id="IPR000831">
    <property type="entry name" value="Trp_repress"/>
</dbReference>
<name>A0AAU8AAC2_9FIRM</name>
<dbReference type="InterPro" id="IPR010921">
    <property type="entry name" value="Trp_repressor/repl_initiator"/>
</dbReference>
<evidence type="ECO:0000313" key="1">
    <source>
        <dbReference type="EMBL" id="XCC62820.1"/>
    </source>
</evidence>
<dbReference type="SUPFAM" id="SSF48295">
    <property type="entry name" value="TrpR-like"/>
    <property type="match status" value="1"/>
</dbReference>
<dbReference type="InterPro" id="IPR038116">
    <property type="entry name" value="TrpR-like_sf"/>
</dbReference>
<dbReference type="PIRSF" id="PIRSF012508">
    <property type="entry name" value="YerC"/>
    <property type="match status" value="1"/>
</dbReference>
<dbReference type="GO" id="GO:0043565">
    <property type="term" value="F:sequence-specific DNA binding"/>
    <property type="evidence" value="ECO:0007669"/>
    <property type="project" value="InterPro"/>
</dbReference>
<dbReference type="AlphaFoldDB" id="A0AAU8AAC2"/>
<reference evidence="1" key="1">
    <citation type="submission" date="2023-02" db="EMBL/GenBank/DDBJ databases">
        <title>Gut commensal Christensenella minuta modulates host metabolism via a new class of secondary bile acids.</title>
        <authorList>
            <person name="Liu C."/>
        </authorList>
    </citation>
    <scope>NUCLEOTIDE SEQUENCE</scope>
    <source>
        <strain evidence="1">CA70</strain>
    </source>
</reference>
<proteinExistence type="predicted"/>
<protein>
    <submittedName>
        <fullName evidence="1">YerC/YecD family TrpR-related protein</fullName>
    </submittedName>
</protein>
<dbReference type="PANTHER" id="PTHR40080:SF1">
    <property type="entry name" value="TRPR-LIKE PROTEIN YERC_YECD"/>
    <property type="match status" value="1"/>
</dbReference>
<organism evidence="1">
    <name type="scientific">Christensenella massiliensis</name>
    <dbReference type="NCBI Taxonomy" id="1805714"/>
    <lineage>
        <taxon>Bacteria</taxon>
        <taxon>Bacillati</taxon>
        <taxon>Bacillota</taxon>
        <taxon>Clostridia</taxon>
        <taxon>Christensenellales</taxon>
        <taxon>Christensenellaceae</taxon>
        <taxon>Christensenella</taxon>
    </lineage>
</organism>
<sequence length="101" mass="11502">MKMYRSKLESKELDMLFQAVLSLKNEEECYMFFEDLCTVAELTAISQRYKVAQMLKEGTTCHAIAEKTGASTATISRVNRCLNYGTGGYRTILDRNEKKGE</sequence>
<dbReference type="GO" id="GO:0003700">
    <property type="term" value="F:DNA-binding transcription factor activity"/>
    <property type="evidence" value="ECO:0007669"/>
    <property type="project" value="InterPro"/>
</dbReference>
<dbReference type="NCBIfam" id="TIGR02531">
    <property type="entry name" value="yecD_yerC"/>
    <property type="match status" value="1"/>
</dbReference>
<dbReference type="PANTHER" id="PTHR40080">
    <property type="entry name" value="LMO1763 PROTEIN"/>
    <property type="match status" value="1"/>
</dbReference>
<dbReference type="InterPro" id="IPR013368">
    <property type="entry name" value="YecD_YerC"/>
</dbReference>
<dbReference type="Pfam" id="PF01371">
    <property type="entry name" value="Trp_repressor"/>
    <property type="match status" value="1"/>
</dbReference>
<accession>A0AAU8AAC2</accession>
<dbReference type="EMBL" id="CP117826">
    <property type="protein sequence ID" value="XCC62820.1"/>
    <property type="molecule type" value="Genomic_DNA"/>
</dbReference>
<gene>
    <name evidence="1" type="ORF">PUP29_02535</name>
</gene>
<dbReference type="Gene3D" id="1.10.1270.10">
    <property type="entry name" value="TrpR-like"/>
    <property type="match status" value="1"/>
</dbReference>